<dbReference type="AlphaFoldDB" id="A0AAE0M6T3"/>
<accession>A0AAE0M6T3</accession>
<dbReference type="EMBL" id="JAUEPO010000005">
    <property type="protein sequence ID" value="KAK3320673.1"/>
    <property type="molecule type" value="Genomic_DNA"/>
</dbReference>
<dbReference type="Proteomes" id="UP001286456">
    <property type="component" value="Unassembled WGS sequence"/>
</dbReference>
<name>A0AAE0M6T3_9PEZI</name>
<reference evidence="2" key="1">
    <citation type="journal article" date="2023" name="Mol. Phylogenet. Evol.">
        <title>Genome-scale phylogeny and comparative genomics of the fungal order Sordariales.</title>
        <authorList>
            <person name="Hensen N."/>
            <person name="Bonometti L."/>
            <person name="Westerberg I."/>
            <person name="Brannstrom I.O."/>
            <person name="Guillou S."/>
            <person name="Cros-Aarteil S."/>
            <person name="Calhoun S."/>
            <person name="Haridas S."/>
            <person name="Kuo A."/>
            <person name="Mondo S."/>
            <person name="Pangilinan J."/>
            <person name="Riley R."/>
            <person name="LaButti K."/>
            <person name="Andreopoulos B."/>
            <person name="Lipzen A."/>
            <person name="Chen C."/>
            <person name="Yan M."/>
            <person name="Daum C."/>
            <person name="Ng V."/>
            <person name="Clum A."/>
            <person name="Steindorff A."/>
            <person name="Ohm R.A."/>
            <person name="Martin F."/>
            <person name="Silar P."/>
            <person name="Natvig D.O."/>
            <person name="Lalanne C."/>
            <person name="Gautier V."/>
            <person name="Ament-Velasquez S.L."/>
            <person name="Kruys A."/>
            <person name="Hutchinson M.I."/>
            <person name="Powell A.J."/>
            <person name="Barry K."/>
            <person name="Miller A.N."/>
            <person name="Grigoriev I.V."/>
            <person name="Debuchy R."/>
            <person name="Gladieux P."/>
            <person name="Hiltunen Thoren M."/>
            <person name="Johannesson H."/>
        </authorList>
    </citation>
    <scope>NUCLEOTIDE SEQUENCE</scope>
    <source>
        <strain evidence="2">SMH4131-1</strain>
    </source>
</reference>
<protein>
    <submittedName>
        <fullName evidence="2">Uncharacterized protein</fullName>
    </submittedName>
</protein>
<feature type="transmembrane region" description="Helical" evidence="1">
    <location>
        <begin position="483"/>
        <end position="507"/>
    </location>
</feature>
<feature type="transmembrane region" description="Helical" evidence="1">
    <location>
        <begin position="70"/>
        <end position="90"/>
    </location>
</feature>
<gene>
    <name evidence="2" type="ORF">B0T19DRAFT_444501</name>
</gene>
<keyword evidence="3" id="KW-1185">Reference proteome</keyword>
<evidence type="ECO:0000313" key="2">
    <source>
        <dbReference type="EMBL" id="KAK3320673.1"/>
    </source>
</evidence>
<reference evidence="2" key="2">
    <citation type="submission" date="2023-06" db="EMBL/GenBank/DDBJ databases">
        <authorList>
            <consortium name="Lawrence Berkeley National Laboratory"/>
            <person name="Haridas S."/>
            <person name="Hensen N."/>
            <person name="Bonometti L."/>
            <person name="Westerberg I."/>
            <person name="Brannstrom I.O."/>
            <person name="Guillou S."/>
            <person name="Cros-Aarteil S."/>
            <person name="Calhoun S."/>
            <person name="Kuo A."/>
            <person name="Mondo S."/>
            <person name="Pangilinan J."/>
            <person name="Riley R."/>
            <person name="Labutti K."/>
            <person name="Andreopoulos B."/>
            <person name="Lipzen A."/>
            <person name="Chen C."/>
            <person name="Yanf M."/>
            <person name="Daum C."/>
            <person name="Ng V."/>
            <person name="Clum A."/>
            <person name="Steindorff A."/>
            <person name="Ohm R."/>
            <person name="Martin F."/>
            <person name="Silar P."/>
            <person name="Natvig D."/>
            <person name="Lalanne C."/>
            <person name="Gautier V."/>
            <person name="Ament-Velasquez S.L."/>
            <person name="Kruys A."/>
            <person name="Hutchinson M.I."/>
            <person name="Powell A.J."/>
            <person name="Barry K."/>
            <person name="Miller A.N."/>
            <person name="Grigoriev I.V."/>
            <person name="Debuchy R."/>
            <person name="Gladieux P."/>
            <person name="Thoren M.H."/>
            <person name="Johannesson H."/>
        </authorList>
    </citation>
    <scope>NUCLEOTIDE SEQUENCE</scope>
    <source>
        <strain evidence="2">SMH4131-1</strain>
    </source>
</reference>
<organism evidence="2 3">
    <name type="scientific">Cercophora scortea</name>
    <dbReference type="NCBI Taxonomy" id="314031"/>
    <lineage>
        <taxon>Eukaryota</taxon>
        <taxon>Fungi</taxon>
        <taxon>Dikarya</taxon>
        <taxon>Ascomycota</taxon>
        <taxon>Pezizomycotina</taxon>
        <taxon>Sordariomycetes</taxon>
        <taxon>Sordariomycetidae</taxon>
        <taxon>Sordariales</taxon>
        <taxon>Lasiosphaeriaceae</taxon>
        <taxon>Cercophora</taxon>
    </lineage>
</organism>
<keyword evidence="1" id="KW-0472">Membrane</keyword>
<evidence type="ECO:0000256" key="1">
    <source>
        <dbReference type="SAM" id="Phobius"/>
    </source>
</evidence>
<keyword evidence="1" id="KW-0812">Transmembrane</keyword>
<comment type="caution">
    <text evidence="2">The sequence shown here is derived from an EMBL/GenBank/DDBJ whole genome shotgun (WGS) entry which is preliminary data.</text>
</comment>
<proteinExistence type="predicted"/>
<keyword evidence="1" id="KW-1133">Transmembrane helix</keyword>
<feature type="transmembrane region" description="Helical" evidence="1">
    <location>
        <begin position="20"/>
        <end position="39"/>
    </location>
</feature>
<evidence type="ECO:0000313" key="3">
    <source>
        <dbReference type="Proteomes" id="UP001286456"/>
    </source>
</evidence>
<sequence length="590" mass="64940">MPAPWRDELIYVQRVGGLSLAALFLGGTILIFFGVNVFLARRGLAANMPIAYDNSQAIFNIGSEIGVQEWLAVLGAGFSLLSFGLIGTYHQIFDFWCSNRATKTRGLDYARYLNSQPRAPVLFGFRGFPGFVVGRYVVVALSIAASISYKFAVVEVTIQVYEHMEPSKISLRLPPMQGLVENGTASPWLGDGPAGRKRAFLQQQDADDDKHLLASLGRRSLPTPNNTSQPPSTLIMVGWADCDNALHTFESGLIFTREIVVVANQTQEEGEFFMTADPFDWTRVKGLGRHWLGTAGAVIDYRIPSVGILQVQWAENGSWLDDGSRKQLVEHRITYNMSLAIAEVRRLVSSGDCSWIDDKSGQGELPSTQIFGQSTAPMMAEQVSIVSLPNSNWVDAILVDQDTGPQEGISLLVRSAMAVLGAQLAAMNGTHPGHAPIYSDPSHQTQWPFGPSYNDSKSRTENNVVVEYPIFSGTRSTSRTGSYYRSATAFVLIGVVAYLVVFVRIMVGPSELTSWMGQHVYLTSTGKIQIKDVEQLANGYHVARDLGVLRTNPNPPVQKPAPTFAQIWTGPPARHHYIPSYLDHTDMRRL</sequence>